<proteinExistence type="predicted"/>
<name>A0AAD2D224_EUPCR</name>
<protein>
    <submittedName>
        <fullName evidence="1">Uncharacterized protein</fullName>
    </submittedName>
</protein>
<dbReference type="Proteomes" id="UP001295684">
    <property type="component" value="Unassembled WGS sequence"/>
</dbReference>
<evidence type="ECO:0000313" key="1">
    <source>
        <dbReference type="EMBL" id="CAI2377137.1"/>
    </source>
</evidence>
<comment type="caution">
    <text evidence="1">The sequence shown here is derived from an EMBL/GenBank/DDBJ whole genome shotgun (WGS) entry which is preliminary data.</text>
</comment>
<accession>A0AAD2D224</accession>
<dbReference type="AlphaFoldDB" id="A0AAD2D224"/>
<dbReference type="EMBL" id="CAMPGE010018749">
    <property type="protein sequence ID" value="CAI2377137.1"/>
    <property type="molecule type" value="Genomic_DNA"/>
</dbReference>
<evidence type="ECO:0000313" key="2">
    <source>
        <dbReference type="Proteomes" id="UP001295684"/>
    </source>
</evidence>
<organism evidence="1 2">
    <name type="scientific">Euplotes crassus</name>
    <dbReference type="NCBI Taxonomy" id="5936"/>
    <lineage>
        <taxon>Eukaryota</taxon>
        <taxon>Sar</taxon>
        <taxon>Alveolata</taxon>
        <taxon>Ciliophora</taxon>
        <taxon>Intramacronucleata</taxon>
        <taxon>Spirotrichea</taxon>
        <taxon>Hypotrichia</taxon>
        <taxon>Euplotida</taxon>
        <taxon>Euplotidae</taxon>
        <taxon>Moneuplotes</taxon>
    </lineage>
</organism>
<sequence length="233" mass="27421">MCKNVDYRFHPNKFHFPKQGCILQYKEGYDESICKNMSGKRELNYLKTITPFICHNTKLIGIFQVQKKSRHLRKFLQSSISCTLTKFCFQFEDSYRHYSHWYFGEIMRISPRVNKKVDLTNFNLNFSQLKGVLTSSKHIRSILLYKCKLMIPDVPDFSDSLNNAQVRYLRLYSTLFWEENDIENSFEALSNFIQGLATSEDFRASLKKLKVKFCSLDRNKVQAVLDENGLKGT</sequence>
<keyword evidence="2" id="KW-1185">Reference proteome</keyword>
<reference evidence="1" key="1">
    <citation type="submission" date="2023-07" db="EMBL/GenBank/DDBJ databases">
        <authorList>
            <consortium name="AG Swart"/>
            <person name="Singh M."/>
            <person name="Singh A."/>
            <person name="Seah K."/>
            <person name="Emmerich C."/>
        </authorList>
    </citation>
    <scope>NUCLEOTIDE SEQUENCE</scope>
    <source>
        <strain evidence="1">DP1</strain>
    </source>
</reference>
<gene>
    <name evidence="1" type="ORF">ECRASSUSDP1_LOCUS18520</name>
</gene>